<dbReference type="SUPFAM" id="SSF48726">
    <property type="entry name" value="Immunoglobulin"/>
    <property type="match status" value="2"/>
</dbReference>
<proteinExistence type="predicted"/>
<dbReference type="GO" id="GO:0070593">
    <property type="term" value="P:dendrite self-avoidance"/>
    <property type="evidence" value="ECO:0007669"/>
    <property type="project" value="TreeGrafter"/>
</dbReference>
<protein>
    <submittedName>
        <fullName evidence="4">Down syndrome cell adhesion molecule-like protein Dscam2</fullName>
    </submittedName>
</protein>
<dbReference type="EMBL" id="VSRR010021997">
    <property type="protein sequence ID" value="MPC64379.1"/>
    <property type="molecule type" value="Genomic_DNA"/>
</dbReference>
<dbReference type="GO" id="GO:0098632">
    <property type="term" value="F:cell-cell adhesion mediator activity"/>
    <property type="evidence" value="ECO:0007669"/>
    <property type="project" value="TreeGrafter"/>
</dbReference>
<dbReference type="SMART" id="SM00409">
    <property type="entry name" value="IG"/>
    <property type="match status" value="2"/>
</dbReference>
<dbReference type="Gene3D" id="2.60.40.10">
    <property type="entry name" value="Immunoglobulins"/>
    <property type="match status" value="2"/>
</dbReference>
<dbReference type="InterPro" id="IPR003598">
    <property type="entry name" value="Ig_sub2"/>
</dbReference>
<name>A0A5B7H349_PORTR</name>
<reference evidence="4 5" key="1">
    <citation type="submission" date="2019-05" db="EMBL/GenBank/DDBJ databases">
        <title>Another draft genome of Portunus trituberculatus and its Hox gene families provides insights of decapod evolution.</title>
        <authorList>
            <person name="Jeong J.-H."/>
            <person name="Song I."/>
            <person name="Kim S."/>
            <person name="Choi T."/>
            <person name="Kim D."/>
            <person name="Ryu S."/>
            <person name="Kim W."/>
        </authorList>
    </citation>
    <scope>NUCLEOTIDE SEQUENCE [LARGE SCALE GENOMIC DNA]</scope>
    <source>
        <tissue evidence="4">Muscle</tissue>
    </source>
</reference>
<dbReference type="PANTHER" id="PTHR10075">
    <property type="entry name" value="BASIGIN RELATED"/>
    <property type="match status" value="1"/>
</dbReference>
<feature type="region of interest" description="Disordered" evidence="2">
    <location>
        <begin position="24"/>
        <end position="45"/>
    </location>
</feature>
<dbReference type="PROSITE" id="PS50835">
    <property type="entry name" value="IG_LIKE"/>
    <property type="match status" value="2"/>
</dbReference>
<dbReference type="InterPro" id="IPR013783">
    <property type="entry name" value="Ig-like_fold"/>
</dbReference>
<dbReference type="Proteomes" id="UP000324222">
    <property type="component" value="Unassembled WGS sequence"/>
</dbReference>
<feature type="domain" description="Ig-like" evidence="3">
    <location>
        <begin position="61"/>
        <end position="155"/>
    </location>
</feature>
<dbReference type="GO" id="GO:0007156">
    <property type="term" value="P:homophilic cell adhesion via plasma membrane adhesion molecules"/>
    <property type="evidence" value="ECO:0007669"/>
    <property type="project" value="TreeGrafter"/>
</dbReference>
<comment type="caution">
    <text evidence="4">The sequence shown here is derived from an EMBL/GenBank/DDBJ whole genome shotgun (WGS) entry which is preliminary data.</text>
</comment>
<dbReference type="Pfam" id="PF13927">
    <property type="entry name" value="Ig_3"/>
    <property type="match status" value="2"/>
</dbReference>
<gene>
    <name evidence="4" type="primary">Dscam2_4</name>
    <name evidence="4" type="ORF">E2C01_058493</name>
</gene>
<dbReference type="SMART" id="SM00408">
    <property type="entry name" value="IGc2"/>
    <property type="match status" value="2"/>
</dbReference>
<evidence type="ECO:0000313" key="4">
    <source>
        <dbReference type="EMBL" id="MPC64379.1"/>
    </source>
</evidence>
<dbReference type="PANTHER" id="PTHR10075:SF100">
    <property type="entry name" value="FASCICLIN-2"/>
    <property type="match status" value="1"/>
</dbReference>
<keyword evidence="5" id="KW-1185">Reference proteome</keyword>
<dbReference type="InterPro" id="IPR036179">
    <property type="entry name" value="Ig-like_dom_sf"/>
</dbReference>
<dbReference type="GO" id="GO:0007411">
    <property type="term" value="P:axon guidance"/>
    <property type="evidence" value="ECO:0007669"/>
    <property type="project" value="TreeGrafter"/>
</dbReference>
<dbReference type="AlphaFoldDB" id="A0A5B7H349"/>
<evidence type="ECO:0000313" key="5">
    <source>
        <dbReference type="Proteomes" id="UP000324222"/>
    </source>
</evidence>
<dbReference type="InterPro" id="IPR003599">
    <property type="entry name" value="Ig_sub"/>
</dbReference>
<evidence type="ECO:0000256" key="1">
    <source>
        <dbReference type="ARBA" id="ARBA00023319"/>
    </source>
</evidence>
<dbReference type="GO" id="GO:0030424">
    <property type="term" value="C:axon"/>
    <property type="evidence" value="ECO:0007669"/>
    <property type="project" value="TreeGrafter"/>
</dbReference>
<dbReference type="GO" id="GO:0005886">
    <property type="term" value="C:plasma membrane"/>
    <property type="evidence" value="ECO:0007669"/>
    <property type="project" value="TreeGrafter"/>
</dbReference>
<organism evidence="4 5">
    <name type="scientific">Portunus trituberculatus</name>
    <name type="common">Swimming crab</name>
    <name type="synonym">Neptunus trituberculatus</name>
    <dbReference type="NCBI Taxonomy" id="210409"/>
    <lineage>
        <taxon>Eukaryota</taxon>
        <taxon>Metazoa</taxon>
        <taxon>Ecdysozoa</taxon>
        <taxon>Arthropoda</taxon>
        <taxon>Crustacea</taxon>
        <taxon>Multicrustacea</taxon>
        <taxon>Malacostraca</taxon>
        <taxon>Eumalacostraca</taxon>
        <taxon>Eucarida</taxon>
        <taxon>Decapoda</taxon>
        <taxon>Pleocyemata</taxon>
        <taxon>Brachyura</taxon>
        <taxon>Eubrachyura</taxon>
        <taxon>Portunoidea</taxon>
        <taxon>Portunidae</taxon>
        <taxon>Portuninae</taxon>
        <taxon>Portunus</taxon>
    </lineage>
</organism>
<dbReference type="InterPro" id="IPR007110">
    <property type="entry name" value="Ig-like_dom"/>
</dbReference>
<sequence length="341" mass="37066">MTVALRSSRIHGSRWRAAIYHSRVTAKRSTSPHPHRHSPLVSTSRRGVLLRGGAARRAVPPKISQFGAGERVVAGERLTLTCSVSRGDEPLSLTWLWDNDPLTPGSAHTEGLSIANVNTFNSVLSIERVGEHHAGDYTCVATNAAASTRSTSTLTVHVPPRIEPFSFQEGLSEGMRTRVVCGVNKGDSPLKLEWFKDGRSLSQGRPPNIQVKVIDQFSSVLTMSSLTAAHSGRYTCQAHNAAAAVRFTASLSVHGNDTRYGQHHEHLCSRLVTERLCFTSPTPLVAPARLPLPCPPLCTLLPARPLVSWHVTHRSRCSQDALTDLLEFHLLQGRPATGPAC</sequence>
<evidence type="ECO:0000256" key="2">
    <source>
        <dbReference type="SAM" id="MobiDB-lite"/>
    </source>
</evidence>
<keyword evidence="1" id="KW-0393">Immunoglobulin domain</keyword>
<accession>A0A5B7H349</accession>
<dbReference type="FunFam" id="2.60.40.10:FF:000333">
    <property type="entry name" value="Down syndrome cell adhesion molecule"/>
    <property type="match status" value="2"/>
</dbReference>
<evidence type="ECO:0000259" key="3">
    <source>
        <dbReference type="PROSITE" id="PS50835"/>
    </source>
</evidence>
<feature type="domain" description="Ig-like" evidence="3">
    <location>
        <begin position="160"/>
        <end position="252"/>
    </location>
</feature>